<gene>
    <name evidence="2" type="ORF">SLITO_v1c04120</name>
</gene>
<keyword evidence="3" id="KW-1185">Reference proteome</keyword>
<dbReference type="PATRIC" id="fig|216942.3.peg.415"/>
<evidence type="ECO:0000256" key="1">
    <source>
        <dbReference type="SAM" id="SignalP"/>
    </source>
</evidence>
<dbReference type="PROSITE" id="PS51257">
    <property type="entry name" value="PROKAR_LIPOPROTEIN"/>
    <property type="match status" value="1"/>
</dbReference>
<dbReference type="Proteomes" id="UP000067476">
    <property type="component" value="Chromosome"/>
</dbReference>
<dbReference type="KEGG" id="sll:SLITO_v1c04120"/>
<dbReference type="NCBIfam" id="NF045726">
    <property type="entry name" value="XXplasma_LP"/>
    <property type="match status" value="1"/>
</dbReference>
<dbReference type="OrthoDB" id="391357at2"/>
<accession>A0A0K1W165</accession>
<dbReference type="RefSeq" id="WP_075058159.1">
    <property type="nucleotide sequence ID" value="NZ_CP012357.1"/>
</dbReference>
<name>A0A0K1W165_9MOLU</name>
<dbReference type="EMBL" id="CP012357">
    <property type="protein sequence ID" value="AKX34065.1"/>
    <property type="molecule type" value="Genomic_DNA"/>
</dbReference>
<protein>
    <recommendedName>
        <fullName evidence="4">Lipoprotein</fullName>
    </recommendedName>
</protein>
<dbReference type="STRING" id="216942.SLITO_v1c04120"/>
<sequence length="151" mass="17408">MKKIIGLLATTSLIASTTTAVVSCGDEESGFTTYKVNVYQDKDDFIGKTDKINFMIIVGNDYYANSEQEFKLMFQGSVKGDDNWVNYSMNPFVSSKISKKDDNNRIYMGQIYFNPNPSEDDKPEQYQKYKVSFSVENSYELDSFQFNYKEK</sequence>
<feature type="chain" id="PRO_5005470748" description="Lipoprotein" evidence="1">
    <location>
        <begin position="21"/>
        <end position="151"/>
    </location>
</feature>
<organism evidence="2 3">
    <name type="scientific">Spiroplasma litorale</name>
    <dbReference type="NCBI Taxonomy" id="216942"/>
    <lineage>
        <taxon>Bacteria</taxon>
        <taxon>Bacillati</taxon>
        <taxon>Mycoplasmatota</taxon>
        <taxon>Mollicutes</taxon>
        <taxon>Entomoplasmatales</taxon>
        <taxon>Spiroplasmataceae</taxon>
        <taxon>Spiroplasma</taxon>
    </lineage>
</organism>
<evidence type="ECO:0008006" key="4">
    <source>
        <dbReference type="Google" id="ProtNLM"/>
    </source>
</evidence>
<reference evidence="2 3" key="1">
    <citation type="journal article" date="2015" name="Genome Announc.">
        <title>Complete Genome Sequence of Spiroplasma litorale TN-1T (DSM 21781), a Bacterium Isolated from a Green-Eyed Horsefly (Tabanus nigrovittatus).</title>
        <authorList>
            <person name="Lo W.S."/>
            <person name="Lai Y.C."/>
            <person name="Lien Y.W."/>
            <person name="Wang T.H."/>
            <person name="Kuo C.H."/>
        </authorList>
    </citation>
    <scope>NUCLEOTIDE SEQUENCE [LARGE SCALE GENOMIC DNA]</scope>
    <source>
        <strain evidence="2 3">TN-1</strain>
    </source>
</reference>
<dbReference type="NCBIfam" id="NF038029">
    <property type="entry name" value="LP_plasma"/>
    <property type="match status" value="1"/>
</dbReference>
<dbReference type="InterPro" id="IPR054816">
    <property type="entry name" value="Lipoprotein_mollicutes-type_CS"/>
</dbReference>
<evidence type="ECO:0000313" key="2">
    <source>
        <dbReference type="EMBL" id="AKX34065.1"/>
    </source>
</evidence>
<keyword evidence="1" id="KW-0732">Signal</keyword>
<evidence type="ECO:0000313" key="3">
    <source>
        <dbReference type="Proteomes" id="UP000067476"/>
    </source>
</evidence>
<feature type="signal peptide" evidence="1">
    <location>
        <begin position="1"/>
        <end position="20"/>
    </location>
</feature>
<proteinExistence type="predicted"/>
<dbReference type="AlphaFoldDB" id="A0A0K1W165"/>